<dbReference type="GO" id="GO:0022857">
    <property type="term" value="F:transmembrane transporter activity"/>
    <property type="evidence" value="ECO:0007669"/>
    <property type="project" value="UniProtKB-ARBA"/>
</dbReference>
<accession>A0A0F9UVS4</accession>
<name>A0A0F9UVS4_9ZZZZ</name>
<dbReference type="GO" id="GO:0098796">
    <property type="term" value="C:membrane protein complex"/>
    <property type="evidence" value="ECO:0007669"/>
    <property type="project" value="UniProtKB-ARBA"/>
</dbReference>
<dbReference type="AlphaFoldDB" id="A0A0F9UVS4"/>
<feature type="domain" description="ABC transporter" evidence="4">
    <location>
        <begin position="7"/>
        <end position="236"/>
    </location>
</feature>
<evidence type="ECO:0000259" key="4">
    <source>
        <dbReference type="PROSITE" id="PS50893"/>
    </source>
</evidence>
<evidence type="ECO:0000256" key="3">
    <source>
        <dbReference type="ARBA" id="ARBA00022840"/>
    </source>
</evidence>
<dbReference type="EMBL" id="LAZR01000791">
    <property type="protein sequence ID" value="KKN57748.1"/>
    <property type="molecule type" value="Genomic_DNA"/>
</dbReference>
<dbReference type="GO" id="GO:0005524">
    <property type="term" value="F:ATP binding"/>
    <property type="evidence" value="ECO:0007669"/>
    <property type="project" value="UniProtKB-KW"/>
</dbReference>
<evidence type="ECO:0000256" key="1">
    <source>
        <dbReference type="ARBA" id="ARBA00022448"/>
    </source>
</evidence>
<dbReference type="FunFam" id="3.40.50.300:FF:000032">
    <property type="entry name" value="Export ABC transporter ATP-binding protein"/>
    <property type="match status" value="1"/>
</dbReference>
<sequence length="236" mass="26061">MNKDTVIKLEEISKLFSSEDVDTYALSSVDLEIAKGEYVSISGPSGGGKSTLLSILGLLDQPSSGKYTLNGKLVSQLDKNDSAAIRCDEIGFIFQQFNLIDELSVEDNISLPLRYSDKNYSEKEISERVQKCLQQVKMEHRRRHKPNQLSGGQQQRIAIARALVAQPSILLVDEPTGNLDSKNGDIIMQMLSELNASGTTICMVTHDPRYADMATTQYYLLDGRITLASPSVKEAI</sequence>
<dbReference type="PANTHER" id="PTHR24220:SF648">
    <property type="entry name" value="ABC TRANSPORTER ATP-BINDING PROTEIN YTRE"/>
    <property type="match status" value="1"/>
</dbReference>
<protein>
    <recommendedName>
        <fullName evidence="4">ABC transporter domain-containing protein</fullName>
    </recommendedName>
</protein>
<dbReference type="PROSITE" id="PS50893">
    <property type="entry name" value="ABC_TRANSPORTER_2"/>
    <property type="match status" value="1"/>
</dbReference>
<dbReference type="Pfam" id="PF00005">
    <property type="entry name" value="ABC_tran"/>
    <property type="match status" value="1"/>
</dbReference>
<organism evidence="5">
    <name type="scientific">marine sediment metagenome</name>
    <dbReference type="NCBI Taxonomy" id="412755"/>
    <lineage>
        <taxon>unclassified sequences</taxon>
        <taxon>metagenomes</taxon>
        <taxon>ecological metagenomes</taxon>
    </lineage>
</organism>
<proteinExistence type="predicted"/>
<dbReference type="PROSITE" id="PS00211">
    <property type="entry name" value="ABC_TRANSPORTER_1"/>
    <property type="match status" value="1"/>
</dbReference>
<keyword evidence="2" id="KW-0547">Nucleotide-binding</keyword>
<dbReference type="CDD" id="cd03255">
    <property type="entry name" value="ABC_MJ0796_LolCDE_FtsE"/>
    <property type="match status" value="1"/>
</dbReference>
<dbReference type="SMART" id="SM00382">
    <property type="entry name" value="AAA"/>
    <property type="match status" value="1"/>
</dbReference>
<keyword evidence="3" id="KW-0067">ATP-binding</keyword>
<dbReference type="Gene3D" id="3.40.50.300">
    <property type="entry name" value="P-loop containing nucleotide triphosphate hydrolases"/>
    <property type="match status" value="1"/>
</dbReference>
<comment type="caution">
    <text evidence="5">The sequence shown here is derived from an EMBL/GenBank/DDBJ whole genome shotgun (WGS) entry which is preliminary data.</text>
</comment>
<gene>
    <name evidence="5" type="ORF">LCGC14_0559080</name>
</gene>
<dbReference type="InterPro" id="IPR015854">
    <property type="entry name" value="ABC_transpr_LolD-like"/>
</dbReference>
<evidence type="ECO:0000313" key="5">
    <source>
        <dbReference type="EMBL" id="KKN57748.1"/>
    </source>
</evidence>
<reference evidence="5" key="1">
    <citation type="journal article" date="2015" name="Nature">
        <title>Complex archaea that bridge the gap between prokaryotes and eukaryotes.</title>
        <authorList>
            <person name="Spang A."/>
            <person name="Saw J.H."/>
            <person name="Jorgensen S.L."/>
            <person name="Zaremba-Niedzwiedzka K."/>
            <person name="Martijn J."/>
            <person name="Lind A.E."/>
            <person name="van Eijk R."/>
            <person name="Schleper C."/>
            <person name="Guy L."/>
            <person name="Ettema T.J."/>
        </authorList>
    </citation>
    <scope>NUCLEOTIDE SEQUENCE</scope>
</reference>
<keyword evidence="1" id="KW-0813">Transport</keyword>
<dbReference type="InterPro" id="IPR003593">
    <property type="entry name" value="AAA+_ATPase"/>
</dbReference>
<dbReference type="GO" id="GO:0016887">
    <property type="term" value="F:ATP hydrolysis activity"/>
    <property type="evidence" value="ECO:0007669"/>
    <property type="project" value="InterPro"/>
</dbReference>
<dbReference type="InterPro" id="IPR027417">
    <property type="entry name" value="P-loop_NTPase"/>
</dbReference>
<dbReference type="GO" id="GO:0005886">
    <property type="term" value="C:plasma membrane"/>
    <property type="evidence" value="ECO:0007669"/>
    <property type="project" value="TreeGrafter"/>
</dbReference>
<dbReference type="PANTHER" id="PTHR24220">
    <property type="entry name" value="IMPORT ATP-BINDING PROTEIN"/>
    <property type="match status" value="1"/>
</dbReference>
<evidence type="ECO:0000256" key="2">
    <source>
        <dbReference type="ARBA" id="ARBA00022741"/>
    </source>
</evidence>
<dbReference type="SUPFAM" id="SSF52540">
    <property type="entry name" value="P-loop containing nucleoside triphosphate hydrolases"/>
    <property type="match status" value="1"/>
</dbReference>
<dbReference type="InterPro" id="IPR017911">
    <property type="entry name" value="MacB-like_ATP-bd"/>
</dbReference>
<dbReference type="InterPro" id="IPR017871">
    <property type="entry name" value="ABC_transporter-like_CS"/>
</dbReference>
<dbReference type="InterPro" id="IPR003439">
    <property type="entry name" value="ABC_transporter-like_ATP-bd"/>
</dbReference>